<proteinExistence type="predicted"/>
<dbReference type="InterPro" id="IPR008271">
    <property type="entry name" value="Ser/Thr_kinase_AS"/>
</dbReference>
<dbReference type="AlphaFoldDB" id="A0A7S3VRG8"/>
<feature type="domain" description="Protein kinase" evidence="10">
    <location>
        <begin position="22"/>
        <end position="281"/>
    </location>
</feature>
<dbReference type="SMART" id="SM00220">
    <property type="entry name" value="S_TKc"/>
    <property type="match status" value="1"/>
</dbReference>
<reference evidence="11" key="1">
    <citation type="submission" date="2021-01" db="EMBL/GenBank/DDBJ databases">
        <authorList>
            <person name="Corre E."/>
            <person name="Pelletier E."/>
            <person name="Niang G."/>
            <person name="Scheremetjew M."/>
            <person name="Finn R."/>
            <person name="Kale V."/>
            <person name="Holt S."/>
            <person name="Cochrane G."/>
            <person name="Meng A."/>
            <person name="Brown T."/>
            <person name="Cohen L."/>
        </authorList>
    </citation>
    <scope>NUCLEOTIDE SEQUENCE</scope>
    <source>
        <strain evidence="11">CCMP1320</strain>
    </source>
</reference>
<evidence type="ECO:0000256" key="8">
    <source>
        <dbReference type="ARBA" id="ARBA00048679"/>
    </source>
</evidence>
<dbReference type="Gene3D" id="3.30.200.20">
    <property type="entry name" value="Phosphorylase Kinase, domain 1"/>
    <property type="match status" value="1"/>
</dbReference>
<evidence type="ECO:0000256" key="5">
    <source>
        <dbReference type="ARBA" id="ARBA00022777"/>
    </source>
</evidence>
<evidence type="ECO:0000313" key="11">
    <source>
        <dbReference type="EMBL" id="CAE0499970.1"/>
    </source>
</evidence>
<keyword evidence="5" id="KW-0418">Kinase</keyword>
<dbReference type="FunFam" id="1.10.510.10:FF:001565">
    <property type="entry name" value="WNK protein kinase"/>
    <property type="match status" value="1"/>
</dbReference>
<dbReference type="PROSITE" id="PS00108">
    <property type="entry name" value="PROTEIN_KINASE_ST"/>
    <property type="match status" value="1"/>
</dbReference>
<dbReference type="InterPro" id="IPR050588">
    <property type="entry name" value="WNK_Ser-Thr_kinase"/>
</dbReference>
<comment type="catalytic activity">
    <reaction evidence="7">
        <text>L-threonyl-[protein] + ATP = O-phospho-L-threonyl-[protein] + ADP + H(+)</text>
        <dbReference type="Rhea" id="RHEA:46608"/>
        <dbReference type="Rhea" id="RHEA-COMP:11060"/>
        <dbReference type="Rhea" id="RHEA-COMP:11605"/>
        <dbReference type="ChEBI" id="CHEBI:15378"/>
        <dbReference type="ChEBI" id="CHEBI:30013"/>
        <dbReference type="ChEBI" id="CHEBI:30616"/>
        <dbReference type="ChEBI" id="CHEBI:61977"/>
        <dbReference type="ChEBI" id="CHEBI:456216"/>
        <dbReference type="EC" id="2.7.11.1"/>
    </reaction>
</comment>
<dbReference type="SUPFAM" id="SSF56112">
    <property type="entry name" value="Protein kinase-like (PK-like)"/>
    <property type="match status" value="1"/>
</dbReference>
<feature type="compositionally biased region" description="Low complexity" evidence="9">
    <location>
        <begin position="671"/>
        <end position="689"/>
    </location>
</feature>
<feature type="compositionally biased region" description="Polar residues" evidence="9">
    <location>
        <begin position="700"/>
        <end position="721"/>
    </location>
</feature>
<evidence type="ECO:0000256" key="9">
    <source>
        <dbReference type="SAM" id="MobiDB-lite"/>
    </source>
</evidence>
<dbReference type="Gene3D" id="3.10.20.90">
    <property type="entry name" value="Phosphatidylinositol 3-kinase Catalytic Subunit, Chain A, domain 1"/>
    <property type="match status" value="1"/>
</dbReference>
<evidence type="ECO:0000256" key="3">
    <source>
        <dbReference type="ARBA" id="ARBA00022679"/>
    </source>
</evidence>
<dbReference type="InterPro" id="IPR011009">
    <property type="entry name" value="Kinase-like_dom_sf"/>
</dbReference>
<comment type="catalytic activity">
    <reaction evidence="8">
        <text>L-seryl-[protein] + ATP = O-phospho-L-seryl-[protein] + ADP + H(+)</text>
        <dbReference type="Rhea" id="RHEA:17989"/>
        <dbReference type="Rhea" id="RHEA-COMP:9863"/>
        <dbReference type="Rhea" id="RHEA-COMP:11604"/>
        <dbReference type="ChEBI" id="CHEBI:15378"/>
        <dbReference type="ChEBI" id="CHEBI:29999"/>
        <dbReference type="ChEBI" id="CHEBI:30616"/>
        <dbReference type="ChEBI" id="CHEBI:83421"/>
        <dbReference type="ChEBI" id="CHEBI:456216"/>
        <dbReference type="EC" id="2.7.11.1"/>
    </reaction>
</comment>
<feature type="compositionally biased region" description="Low complexity" evidence="9">
    <location>
        <begin position="606"/>
        <end position="624"/>
    </location>
</feature>
<keyword evidence="4" id="KW-0547">Nucleotide-binding</keyword>
<keyword evidence="6" id="KW-0067">ATP-binding</keyword>
<evidence type="ECO:0000256" key="1">
    <source>
        <dbReference type="ARBA" id="ARBA00012513"/>
    </source>
</evidence>
<feature type="compositionally biased region" description="Low complexity" evidence="9">
    <location>
        <begin position="652"/>
        <end position="662"/>
    </location>
</feature>
<accession>A0A7S3VRG8</accession>
<feature type="compositionally biased region" description="Low complexity" evidence="9">
    <location>
        <begin position="533"/>
        <end position="547"/>
    </location>
</feature>
<feature type="compositionally biased region" description="Low complexity" evidence="9">
    <location>
        <begin position="557"/>
        <end position="569"/>
    </location>
</feature>
<dbReference type="InterPro" id="IPR000719">
    <property type="entry name" value="Prot_kinase_dom"/>
</dbReference>
<feature type="compositionally biased region" description="Low complexity" evidence="9">
    <location>
        <begin position="896"/>
        <end position="915"/>
    </location>
</feature>
<dbReference type="Pfam" id="PF00069">
    <property type="entry name" value="Pkinase"/>
    <property type="match status" value="1"/>
</dbReference>
<feature type="compositionally biased region" description="Polar residues" evidence="9">
    <location>
        <begin position="360"/>
        <end position="370"/>
    </location>
</feature>
<keyword evidence="3" id="KW-0808">Transferase</keyword>
<feature type="region of interest" description="Disordered" evidence="9">
    <location>
        <begin position="518"/>
        <end position="629"/>
    </location>
</feature>
<evidence type="ECO:0000256" key="4">
    <source>
        <dbReference type="ARBA" id="ARBA00022741"/>
    </source>
</evidence>
<feature type="region of interest" description="Disordered" evidence="9">
    <location>
        <begin position="896"/>
        <end position="924"/>
    </location>
</feature>
<feature type="region of interest" description="Disordered" evidence="9">
    <location>
        <begin position="647"/>
        <end position="770"/>
    </location>
</feature>
<dbReference type="EC" id="2.7.11.1" evidence="1"/>
<dbReference type="Gene3D" id="1.10.510.10">
    <property type="entry name" value="Transferase(Phosphotransferase) domain 1"/>
    <property type="match status" value="1"/>
</dbReference>
<protein>
    <recommendedName>
        <fullName evidence="1">non-specific serine/threonine protein kinase</fullName>
        <ecNumber evidence="1">2.7.11.1</ecNumber>
    </recommendedName>
</protein>
<dbReference type="CDD" id="cd13983">
    <property type="entry name" value="STKc_WNK"/>
    <property type="match status" value="1"/>
</dbReference>
<feature type="compositionally biased region" description="Pro residues" evidence="9">
    <location>
        <begin position="723"/>
        <end position="733"/>
    </location>
</feature>
<dbReference type="GO" id="GO:0005524">
    <property type="term" value="F:ATP binding"/>
    <property type="evidence" value="ECO:0007669"/>
    <property type="project" value="UniProtKB-KW"/>
</dbReference>
<organism evidence="11">
    <name type="scientific">Dunaliella tertiolecta</name>
    <name type="common">Green alga</name>
    <dbReference type="NCBI Taxonomy" id="3047"/>
    <lineage>
        <taxon>Eukaryota</taxon>
        <taxon>Viridiplantae</taxon>
        <taxon>Chlorophyta</taxon>
        <taxon>core chlorophytes</taxon>
        <taxon>Chlorophyceae</taxon>
        <taxon>CS clade</taxon>
        <taxon>Chlamydomonadales</taxon>
        <taxon>Dunaliellaceae</taxon>
        <taxon>Dunaliella</taxon>
    </lineage>
</organism>
<dbReference type="PANTHER" id="PTHR13902">
    <property type="entry name" value="SERINE/THREONINE-PROTEIN KINASE WNK WITH NO LYSINE -RELATED"/>
    <property type="match status" value="1"/>
</dbReference>
<gene>
    <name evidence="11" type="ORF">DTER00134_LOCUS15043</name>
</gene>
<dbReference type="GO" id="GO:0004674">
    <property type="term" value="F:protein serine/threonine kinase activity"/>
    <property type="evidence" value="ECO:0007669"/>
    <property type="project" value="UniProtKB-KW"/>
</dbReference>
<name>A0A7S3VRG8_DUNTE</name>
<dbReference type="PROSITE" id="PS50011">
    <property type="entry name" value="PROTEIN_KINASE_DOM"/>
    <property type="match status" value="1"/>
</dbReference>
<dbReference type="EMBL" id="HBIP01025008">
    <property type="protein sequence ID" value="CAE0499970.1"/>
    <property type="molecule type" value="Transcribed_RNA"/>
</dbReference>
<dbReference type="FunFam" id="3.30.200.20:FF:000075">
    <property type="entry name" value="Probable serine/threonine-protein kinase WNK1"/>
    <property type="match status" value="1"/>
</dbReference>
<evidence type="ECO:0000256" key="7">
    <source>
        <dbReference type="ARBA" id="ARBA00047899"/>
    </source>
</evidence>
<evidence type="ECO:0000259" key="10">
    <source>
        <dbReference type="PROSITE" id="PS50011"/>
    </source>
</evidence>
<feature type="region of interest" description="Disordered" evidence="9">
    <location>
        <begin position="848"/>
        <end position="872"/>
    </location>
</feature>
<evidence type="ECO:0000256" key="6">
    <source>
        <dbReference type="ARBA" id="ARBA00022840"/>
    </source>
</evidence>
<feature type="compositionally biased region" description="Polar residues" evidence="9">
    <location>
        <begin position="861"/>
        <end position="872"/>
    </location>
</feature>
<feature type="region of interest" description="Disordered" evidence="9">
    <location>
        <begin position="300"/>
        <end position="370"/>
    </location>
</feature>
<keyword evidence="2" id="KW-0723">Serine/threonine-protein kinase</keyword>
<evidence type="ECO:0000256" key="2">
    <source>
        <dbReference type="ARBA" id="ARBA00022527"/>
    </source>
</evidence>
<sequence>MQPDEEAMEEMVAVETHLDRYTRYSCILGRGAFKTVYKAFDESEGIEVAWNQVKVNDLVSSPVERERLFAEIRVLKQLKHKNIMSFYDSWLDQKQLTVNFITELFTSGTLRQYRKKHKHIDEQVLKRWAWQILQGLVYLHGHNPPIIHRDLKCDNIFVNGASGVIKIGDLGLATLWHGLTTPQSVLGTPEFMAPELYEEKYNEKVDVYSFGMCMLELTTMEYPYNECKNAAQIYKKVTMGAPPAGLEAVQNQELRQFIELCIQHDAEARPEARQLLKSPFFESIRTGRLSCPGFKGITQERSTEEELPLPNAPPTLPPAIARTPTGSSIHSDDDSVPLPPHVHHQNGVLPPAQPHKPLANGNTLSGQSSSFNAPAKLQLEGSNSFEPASDSAASSPDYFPNAHIANGYPPQGCVDYHQPQQQWAGEEEEGDEGSSSHVQQREFAVTCKHAEDSKSFFQLKFLEPEGHCKTIEFAFDLREDTADAIAGEMMEDLSLSKLEADVIAVKITEELRRMEAEMEWQQQQQQSHKEQQARAAAVAAIPSRTASPAPPCPPAPASSARSSMEAATAVRANGHLPPQPLNLSNLNPFHGQASRVPSPPLPSPPHSSSSLQQQQQLLHPQHSPRGSQGTLVGLEASTAVANGGAGASLTGISSRSSSSISSLDLQPPPIGGNLLGQQGCNQQQPQQQPHSHHAHPYTHMPSTPATLSPSTRTPFGLQQQLPHTPPARPPSTPPQLSRPAMQPATAAALHSPKPIPHHPQPQQQQPRATTVATANGNIIGTGPSSPPPLACKASTVAPAIGAGGCSPSAAAATAAAPALGREALPALGREAIGPSLGTAAVAPVCAPASGGVGVGNKRSGSRTPSPMDSSMHSRALSLNQLVEAMRAVHAENEAAAVAERLHRSNSSRTSASNASLNGNGIASPVAHDQEAFERVFSSKA</sequence>